<dbReference type="GO" id="GO:0016987">
    <property type="term" value="F:sigma factor activity"/>
    <property type="evidence" value="ECO:0007669"/>
    <property type="project" value="UniProtKB-KW"/>
</dbReference>
<dbReference type="STRING" id="847.BRW83_0707"/>
<evidence type="ECO:0000256" key="5">
    <source>
        <dbReference type="ARBA" id="ARBA00023015"/>
    </source>
</evidence>
<evidence type="ECO:0000256" key="11">
    <source>
        <dbReference type="SAM" id="MobiDB-lite"/>
    </source>
</evidence>
<comment type="function">
    <text evidence="9">Sigma factors are initiation factors that promote the attachment of RNA polymerase to specific initiation sites and are then released.</text>
</comment>
<evidence type="ECO:0000256" key="8">
    <source>
        <dbReference type="ARBA" id="ARBA00023163"/>
    </source>
</evidence>
<dbReference type="GeneID" id="77134609"/>
<dbReference type="RefSeq" id="WP_005881476.1">
    <property type="nucleotide sequence ID" value="NZ_CP019430.1"/>
</dbReference>
<dbReference type="Proteomes" id="UP000005089">
    <property type="component" value="Unassembled WGS sequence"/>
</dbReference>
<feature type="compositionally biased region" description="Polar residues" evidence="11">
    <location>
        <begin position="55"/>
        <end position="79"/>
    </location>
</feature>
<proteinExistence type="inferred from homology"/>
<keyword evidence="7 9" id="KW-0238">DNA-binding</keyword>
<dbReference type="GO" id="GO:0016779">
    <property type="term" value="F:nucleotidyltransferase activity"/>
    <property type="evidence" value="ECO:0007669"/>
    <property type="project" value="UniProtKB-KW"/>
</dbReference>
<dbReference type="Pfam" id="PF00309">
    <property type="entry name" value="Sigma54_AID"/>
    <property type="match status" value="1"/>
</dbReference>
<dbReference type="PANTHER" id="PTHR32248">
    <property type="entry name" value="RNA POLYMERASE SIGMA-54 FACTOR"/>
    <property type="match status" value="1"/>
</dbReference>
<feature type="region of interest" description="Disordered" evidence="11">
    <location>
        <begin position="55"/>
        <end position="134"/>
    </location>
</feature>
<dbReference type="PROSITE" id="PS00718">
    <property type="entry name" value="SIGMA54_2"/>
    <property type="match status" value="1"/>
</dbReference>
<evidence type="ECO:0000313" key="15">
    <source>
        <dbReference type="Proteomes" id="UP000005089"/>
    </source>
</evidence>
<dbReference type="Pfam" id="PF04963">
    <property type="entry name" value="Sigma54_CBD"/>
    <property type="match status" value="1"/>
</dbReference>
<dbReference type="InterPro" id="IPR007046">
    <property type="entry name" value="RNA_pol_sigma_54_core-bd"/>
</dbReference>
<feature type="compositionally biased region" description="Basic and acidic residues" evidence="11">
    <location>
        <begin position="117"/>
        <end position="126"/>
    </location>
</feature>
<reference evidence="14 15" key="1">
    <citation type="submission" date="2009-02" db="EMBL/GenBank/DDBJ databases">
        <title>The Genome Sequence of Oxalobacter formigenes OXCC13.</title>
        <authorList>
            <consortium name="The Broad Institute Genome Sequencing Platform"/>
            <person name="Ward D."/>
            <person name="Young S.K."/>
            <person name="Kodira C.D."/>
            <person name="Zeng Q."/>
            <person name="Koehrsen M."/>
            <person name="Alvarado L."/>
            <person name="Berlin A."/>
            <person name="Borenstein D."/>
            <person name="Chen Z."/>
            <person name="Engels R."/>
            <person name="Freedman E."/>
            <person name="Gellesch M."/>
            <person name="Goldberg J."/>
            <person name="Griggs A."/>
            <person name="Gujja S."/>
            <person name="Heiman D."/>
            <person name="Hepburn T."/>
            <person name="Howarth C."/>
            <person name="Jen D."/>
            <person name="Larson L."/>
            <person name="Lewis B."/>
            <person name="Mehta T."/>
            <person name="Park D."/>
            <person name="Pearson M."/>
            <person name="Roberts A."/>
            <person name="Saif S."/>
            <person name="Shea T."/>
            <person name="Shenoy N."/>
            <person name="Sisk P."/>
            <person name="Stolte C."/>
            <person name="Sykes S."/>
            <person name="Walk T."/>
            <person name="White J."/>
            <person name="Yandava C."/>
            <person name="Allison M.J."/>
            <person name="Lander E."/>
            <person name="Nusbaum C."/>
            <person name="Galagan J."/>
            <person name="Birren B."/>
        </authorList>
    </citation>
    <scope>NUCLEOTIDE SEQUENCE [LARGE SCALE GENOMIC DNA]</scope>
    <source>
        <strain evidence="14 15">OXCC13</strain>
    </source>
</reference>
<evidence type="ECO:0000256" key="3">
    <source>
        <dbReference type="ARBA" id="ARBA00022679"/>
    </source>
</evidence>
<keyword evidence="15" id="KW-1185">Reference proteome</keyword>
<name>C3XAZ7_OXAFO</name>
<evidence type="ECO:0000313" key="14">
    <source>
        <dbReference type="EMBL" id="EEO30373.1"/>
    </source>
</evidence>
<dbReference type="PIRSF" id="PIRSF000774">
    <property type="entry name" value="RpoN"/>
    <property type="match status" value="1"/>
</dbReference>
<dbReference type="Pfam" id="PF04552">
    <property type="entry name" value="Sigma54_DBD"/>
    <property type="match status" value="1"/>
</dbReference>
<keyword evidence="2 9" id="KW-0240">DNA-directed RNA polymerase</keyword>
<dbReference type="NCBIfam" id="NF004595">
    <property type="entry name" value="PRK05932.1-2"/>
    <property type="match status" value="1"/>
</dbReference>
<feature type="compositionally biased region" description="Basic and acidic residues" evidence="11">
    <location>
        <begin position="85"/>
        <end position="106"/>
    </location>
</feature>
<dbReference type="eggNOG" id="COG1508">
    <property type="taxonomic scope" value="Bacteria"/>
</dbReference>
<keyword evidence="10" id="KW-0175">Coiled coil</keyword>
<dbReference type="GO" id="GO:0001216">
    <property type="term" value="F:DNA-binding transcription activator activity"/>
    <property type="evidence" value="ECO:0007669"/>
    <property type="project" value="InterPro"/>
</dbReference>
<evidence type="ECO:0000256" key="1">
    <source>
        <dbReference type="ARBA" id="ARBA00008798"/>
    </source>
</evidence>
<dbReference type="InterPro" id="IPR000394">
    <property type="entry name" value="RNA_pol_sigma_54"/>
</dbReference>
<dbReference type="Gene3D" id="1.10.10.60">
    <property type="entry name" value="Homeodomain-like"/>
    <property type="match status" value="1"/>
</dbReference>
<sequence>MKQKLQTSFSQHLALTPQLQQSIRLLQLSSQELNQELEQALQENPLLERVDDPLATSTRLSGDGSVISTTKQPETASHTDSGDFSGERTGDVSSNEEHTSDSERMDSLWNVPVPSERQPDDERSKPQIEAPPESLREHLISQMRLSVISQRQRALVELIIDALDANGFLQESLPEMLEWLPQELDISLKELEEALSCVQDFEPAGVGARTSAECLAIQIRLLPRIPYVVRKRAMNIVENHLELFARHDFVRLKKVLECDDEDLKEAQEVIHRCNPHPGAIYATDTAETVIPEIIVSKKENCWVAELNPDAMPKIRVNQLYANILRESGSKAALSVQLREAKWLIRNINQRYETILKTSQAIVERQQNFFSFGATSMRPLVLREIADTLGLHESTISRVSNQKFMRTPHGILELKYFFGSSVATETGGEASSTAIREKIRQLIETEDKKKPLSDNRIAQLLERQGLVVARRTVAKYRDILKIPPASLRKKL</sequence>
<accession>C3XAZ7</accession>
<dbReference type="OrthoDB" id="9814402at2"/>
<gene>
    <name evidence="14" type="primary">rpoN</name>
    <name evidence="14" type="ORF">OFBG_01401</name>
</gene>
<evidence type="ECO:0000256" key="9">
    <source>
        <dbReference type="PIRNR" id="PIRNR000774"/>
    </source>
</evidence>
<dbReference type="GO" id="GO:0000428">
    <property type="term" value="C:DNA-directed RNA polymerase complex"/>
    <property type="evidence" value="ECO:0007669"/>
    <property type="project" value="UniProtKB-KW"/>
</dbReference>
<dbReference type="PROSITE" id="PS50044">
    <property type="entry name" value="SIGMA54_3"/>
    <property type="match status" value="1"/>
</dbReference>
<dbReference type="HOGENOM" id="CLU_020569_0_1_4"/>
<dbReference type="InterPro" id="IPR007634">
    <property type="entry name" value="RNA_pol_sigma_54_DNA-bd"/>
</dbReference>
<dbReference type="InterPro" id="IPR038709">
    <property type="entry name" value="RpoN_core-bd_sf"/>
</dbReference>
<evidence type="ECO:0000256" key="2">
    <source>
        <dbReference type="ARBA" id="ARBA00022478"/>
    </source>
</evidence>
<feature type="domain" description="RNA polymerase sigma factor 54 DNA-binding" evidence="12">
    <location>
        <begin position="333"/>
        <end position="489"/>
    </location>
</feature>
<dbReference type="AlphaFoldDB" id="C3XAZ7"/>
<dbReference type="PANTHER" id="PTHR32248:SF4">
    <property type="entry name" value="RNA POLYMERASE SIGMA-54 FACTOR"/>
    <property type="match status" value="1"/>
</dbReference>
<feature type="coiled-coil region" evidence="10">
    <location>
        <begin position="23"/>
        <end position="50"/>
    </location>
</feature>
<dbReference type="GO" id="GO:0006352">
    <property type="term" value="P:DNA-templated transcription initiation"/>
    <property type="evidence" value="ECO:0007669"/>
    <property type="project" value="InterPro"/>
</dbReference>
<evidence type="ECO:0000259" key="13">
    <source>
        <dbReference type="Pfam" id="PF04963"/>
    </source>
</evidence>
<evidence type="ECO:0000259" key="12">
    <source>
        <dbReference type="Pfam" id="PF04552"/>
    </source>
</evidence>
<organism evidence="14 15">
    <name type="scientific">Oxalobacter formigenes OXCC13</name>
    <dbReference type="NCBI Taxonomy" id="556269"/>
    <lineage>
        <taxon>Bacteria</taxon>
        <taxon>Pseudomonadati</taxon>
        <taxon>Pseudomonadota</taxon>
        <taxon>Betaproteobacteria</taxon>
        <taxon>Burkholderiales</taxon>
        <taxon>Oxalobacteraceae</taxon>
        <taxon>Oxalobacter</taxon>
    </lineage>
</organism>
<evidence type="ECO:0000256" key="4">
    <source>
        <dbReference type="ARBA" id="ARBA00022695"/>
    </source>
</evidence>
<feature type="domain" description="RNA polymerase sigma factor 54 core-binding" evidence="13">
    <location>
        <begin position="129"/>
        <end position="320"/>
    </location>
</feature>
<keyword evidence="3 9" id="KW-0808">Transferase</keyword>
<dbReference type="GO" id="GO:0003677">
    <property type="term" value="F:DNA binding"/>
    <property type="evidence" value="ECO:0007669"/>
    <property type="project" value="UniProtKB-KW"/>
</dbReference>
<protein>
    <recommendedName>
        <fullName evidence="9">RNA polymerase sigma-54 factor</fullName>
    </recommendedName>
</protein>
<evidence type="ECO:0000256" key="6">
    <source>
        <dbReference type="ARBA" id="ARBA00023082"/>
    </source>
</evidence>
<dbReference type="NCBIfam" id="NF009118">
    <property type="entry name" value="PRK12469.1"/>
    <property type="match status" value="1"/>
</dbReference>
<dbReference type="NCBIfam" id="TIGR02395">
    <property type="entry name" value="rpoN_sigma"/>
    <property type="match status" value="1"/>
</dbReference>
<keyword evidence="4 9" id="KW-0548">Nucleotidyltransferase</keyword>
<evidence type="ECO:0000256" key="7">
    <source>
        <dbReference type="ARBA" id="ARBA00023125"/>
    </source>
</evidence>
<keyword evidence="8 9" id="KW-0804">Transcription</keyword>
<comment type="similarity">
    <text evidence="1 9">Belongs to the sigma-54 factor family.</text>
</comment>
<dbReference type="PRINTS" id="PR00045">
    <property type="entry name" value="SIGMA54FCT"/>
</dbReference>
<evidence type="ECO:0000256" key="10">
    <source>
        <dbReference type="SAM" id="Coils"/>
    </source>
</evidence>
<dbReference type="EMBL" id="GG658170">
    <property type="protein sequence ID" value="EEO30373.1"/>
    <property type="molecule type" value="Genomic_DNA"/>
</dbReference>
<dbReference type="PROSITE" id="PS00717">
    <property type="entry name" value="SIGMA54_1"/>
    <property type="match status" value="1"/>
</dbReference>
<keyword evidence="5 9" id="KW-0805">Transcription regulation</keyword>
<dbReference type="Gene3D" id="1.10.10.1330">
    <property type="entry name" value="RNA polymerase sigma-54 factor, core-binding domain"/>
    <property type="match status" value="1"/>
</dbReference>
<keyword evidence="6 9" id="KW-0731">Sigma factor</keyword>
<dbReference type="NCBIfam" id="NF004598">
    <property type="entry name" value="PRK05932.1-5"/>
    <property type="match status" value="1"/>
</dbReference>